<comment type="caution">
    <text evidence="5">The sequence shown here is derived from an EMBL/GenBank/DDBJ whole genome shotgun (WGS) entry which is preliminary data.</text>
</comment>
<reference evidence="5 6" key="1">
    <citation type="submission" date="2019-10" db="EMBL/GenBank/DDBJ databases">
        <title>Draft Genome Assembly of Rhodococcus zopfii DSM44189.</title>
        <authorList>
            <person name="Sutton J.M."/>
            <person name="Akob D.M."/>
            <person name="Bushman T.J."/>
        </authorList>
    </citation>
    <scope>NUCLEOTIDE SEQUENCE [LARGE SCALE GENOMIC DNA]</scope>
    <source>
        <strain evidence="5 6">DSM 44189</strain>
    </source>
</reference>
<dbReference type="PANTHER" id="PTHR47354">
    <property type="entry name" value="NADH OXIDOREDUCTASE HCR"/>
    <property type="match status" value="1"/>
</dbReference>
<organism evidence="5 6">
    <name type="scientific">Rhodococcus zopfii</name>
    <dbReference type="NCBI Taxonomy" id="43772"/>
    <lineage>
        <taxon>Bacteria</taxon>
        <taxon>Bacillati</taxon>
        <taxon>Actinomycetota</taxon>
        <taxon>Actinomycetes</taxon>
        <taxon>Mycobacteriales</taxon>
        <taxon>Nocardiaceae</taxon>
        <taxon>Rhodococcus</taxon>
    </lineage>
</organism>
<dbReference type="EMBL" id="WBMO01000001">
    <property type="protein sequence ID" value="MDV2476011.1"/>
    <property type="molecule type" value="Genomic_DNA"/>
</dbReference>
<dbReference type="Gene3D" id="2.40.30.10">
    <property type="entry name" value="Translation factors"/>
    <property type="match status" value="1"/>
</dbReference>
<dbReference type="PROSITE" id="PS51384">
    <property type="entry name" value="FAD_FR"/>
    <property type="match status" value="1"/>
</dbReference>
<dbReference type="PRINTS" id="PR00406">
    <property type="entry name" value="CYTB5RDTASE"/>
</dbReference>
<dbReference type="CDD" id="cd06216">
    <property type="entry name" value="FNR_iron_sulfur_binding_2"/>
    <property type="match status" value="1"/>
</dbReference>
<dbReference type="Pfam" id="PF00175">
    <property type="entry name" value="NAD_binding_1"/>
    <property type="match status" value="1"/>
</dbReference>
<dbReference type="PANTHER" id="PTHR47354:SF3">
    <property type="entry name" value="OXIDOREDUCTASE-RELATED"/>
    <property type="match status" value="1"/>
</dbReference>
<proteinExistence type="predicted"/>
<evidence type="ECO:0000256" key="2">
    <source>
        <dbReference type="ARBA" id="ARBA00022714"/>
    </source>
</evidence>
<evidence type="ECO:0000256" key="3">
    <source>
        <dbReference type="ARBA" id="ARBA00023014"/>
    </source>
</evidence>
<dbReference type="InterPro" id="IPR050415">
    <property type="entry name" value="MRET"/>
</dbReference>
<dbReference type="Gene3D" id="3.40.50.80">
    <property type="entry name" value="Nucleotide-binding domain of ferredoxin-NADP reductase (FNR) module"/>
    <property type="match status" value="1"/>
</dbReference>
<evidence type="ECO:0000313" key="6">
    <source>
        <dbReference type="Proteomes" id="UP001275440"/>
    </source>
</evidence>
<dbReference type="InterPro" id="IPR008333">
    <property type="entry name" value="Cbr1-like_FAD-bd_dom"/>
</dbReference>
<gene>
    <name evidence="5" type="ORF">F8M49_12795</name>
</gene>
<evidence type="ECO:0000313" key="5">
    <source>
        <dbReference type="EMBL" id="MDV2476011.1"/>
    </source>
</evidence>
<dbReference type="InterPro" id="IPR012675">
    <property type="entry name" value="Beta-grasp_dom_sf"/>
</dbReference>
<dbReference type="InterPro" id="IPR001433">
    <property type="entry name" value="OxRdtase_FAD/NAD-bd"/>
</dbReference>
<sequence length="341" mass="36922">MSWPHHPDRYLELLDPLLTTQRTRARIVDVDRTVPEMVTLGLRPARRCRFESGQHIRLGVVVDGVRHIRCYSPSNSQHDDRLVLTVRAHPDGVVSRYLHESAAPGDVVDIGPAAGDFVLPPSRPDRLLLVSGGSGITPVLSMLRTLVDERHTGAITFLHYAHTAADVPQRARLDELACRANVEVVLAHTRGDGGHLRGRFGREHLDAVVPWFADTTTYACGPAGLTAHIRDVYRDVGAEHRLHTEEFTLPVVADAGDATGEVSFTASGVVAHNSGASLLTQAEAAGLAPDHGCRMGICHTCTAIRRSGCTRDIRTGELDAAPDTRIQICVNAPVGDVEVDL</sequence>
<dbReference type="InterPro" id="IPR017938">
    <property type="entry name" value="Riboflavin_synthase-like_b-brl"/>
</dbReference>
<feature type="domain" description="FAD-binding FR-type" evidence="4">
    <location>
        <begin position="20"/>
        <end position="120"/>
    </location>
</feature>
<dbReference type="SUPFAM" id="SSF52343">
    <property type="entry name" value="Ferredoxin reductase-like, C-terminal NADP-linked domain"/>
    <property type="match status" value="1"/>
</dbReference>
<dbReference type="Proteomes" id="UP001275440">
    <property type="component" value="Unassembled WGS sequence"/>
</dbReference>
<dbReference type="InterPro" id="IPR036010">
    <property type="entry name" value="2Fe-2S_ferredoxin-like_sf"/>
</dbReference>
<accession>A0ABU3WPT0</accession>
<dbReference type="SUPFAM" id="SSF54292">
    <property type="entry name" value="2Fe-2S ferredoxin-like"/>
    <property type="match status" value="1"/>
</dbReference>
<dbReference type="CDD" id="cd00207">
    <property type="entry name" value="fer2"/>
    <property type="match status" value="1"/>
</dbReference>
<comment type="cofactor">
    <cofactor evidence="1">
        <name>FAD</name>
        <dbReference type="ChEBI" id="CHEBI:57692"/>
    </cofactor>
</comment>
<keyword evidence="2" id="KW-0408">Iron</keyword>
<dbReference type="Pfam" id="PF00970">
    <property type="entry name" value="FAD_binding_6"/>
    <property type="match status" value="1"/>
</dbReference>
<dbReference type="InterPro" id="IPR001041">
    <property type="entry name" value="2Fe-2S_ferredoxin-type"/>
</dbReference>
<evidence type="ECO:0000259" key="4">
    <source>
        <dbReference type="PROSITE" id="PS51384"/>
    </source>
</evidence>
<protein>
    <submittedName>
        <fullName evidence="5">Ferredoxin reductase</fullName>
    </submittedName>
</protein>
<keyword evidence="3" id="KW-0411">Iron-sulfur</keyword>
<dbReference type="InterPro" id="IPR039261">
    <property type="entry name" value="FNR_nucleotide-bd"/>
</dbReference>
<keyword evidence="2" id="KW-0001">2Fe-2S</keyword>
<keyword evidence="6" id="KW-1185">Reference proteome</keyword>
<dbReference type="Gene3D" id="3.10.20.30">
    <property type="match status" value="1"/>
</dbReference>
<name>A0ABU3WPT0_9NOCA</name>
<evidence type="ECO:0000256" key="1">
    <source>
        <dbReference type="ARBA" id="ARBA00001974"/>
    </source>
</evidence>
<keyword evidence="2" id="KW-0479">Metal-binding</keyword>
<dbReference type="InterPro" id="IPR017927">
    <property type="entry name" value="FAD-bd_FR_type"/>
</dbReference>
<dbReference type="SUPFAM" id="SSF63380">
    <property type="entry name" value="Riboflavin synthase domain-like"/>
    <property type="match status" value="1"/>
</dbReference>